<comment type="similarity">
    <text evidence="1">Belongs to the nicotianamine synthase (NAS)-like family.</text>
</comment>
<organism evidence="4 5">
    <name type="scientific">Ophiocordyceps unilateralis</name>
    <name type="common">Zombie-ant fungus</name>
    <name type="synonym">Torrubia unilateralis</name>
    <dbReference type="NCBI Taxonomy" id="268505"/>
    <lineage>
        <taxon>Eukaryota</taxon>
        <taxon>Fungi</taxon>
        <taxon>Dikarya</taxon>
        <taxon>Ascomycota</taxon>
        <taxon>Pezizomycotina</taxon>
        <taxon>Sordariomycetes</taxon>
        <taxon>Hypocreomycetidae</taxon>
        <taxon>Hypocreales</taxon>
        <taxon>Ophiocordycipitaceae</taxon>
        <taxon>Ophiocordyceps</taxon>
    </lineage>
</organism>
<keyword evidence="5" id="KW-1185">Reference proteome</keyword>
<gene>
    <name evidence="4" type="ORF">XA68_18232</name>
</gene>
<keyword evidence="2" id="KW-0808">Transferase</keyword>
<dbReference type="InterPro" id="IPR004298">
    <property type="entry name" value="Nicotian_synth"/>
</dbReference>
<evidence type="ECO:0000256" key="3">
    <source>
        <dbReference type="ARBA" id="ARBA00022691"/>
    </source>
</evidence>
<evidence type="ECO:0000256" key="2">
    <source>
        <dbReference type="ARBA" id="ARBA00022679"/>
    </source>
</evidence>
<dbReference type="PANTHER" id="PTHR32266:SF12">
    <property type="entry name" value="NICOTIANAMINE SYNTHASE 3"/>
    <property type="match status" value="1"/>
</dbReference>
<dbReference type="GO" id="GO:0030410">
    <property type="term" value="F:nicotianamine synthase activity"/>
    <property type="evidence" value="ECO:0007669"/>
    <property type="project" value="InterPro"/>
</dbReference>
<accession>A0A2A9PNL0</accession>
<dbReference type="OrthoDB" id="1858069at2759"/>
<evidence type="ECO:0000313" key="4">
    <source>
        <dbReference type="EMBL" id="PFH63095.1"/>
    </source>
</evidence>
<dbReference type="PANTHER" id="PTHR32266">
    <property type="entry name" value="NICOTIANAMINE SYNTHASE 3"/>
    <property type="match status" value="1"/>
</dbReference>
<name>A0A2A9PNL0_OPHUN</name>
<dbReference type="InterPro" id="IPR029063">
    <property type="entry name" value="SAM-dependent_MTases_sf"/>
</dbReference>
<dbReference type="Pfam" id="PF03059">
    <property type="entry name" value="NAS"/>
    <property type="match status" value="1"/>
</dbReference>
<dbReference type="STRING" id="268505.A0A2A9PNL0"/>
<dbReference type="AlphaFoldDB" id="A0A2A9PNL0"/>
<dbReference type="Gene3D" id="3.40.50.150">
    <property type="entry name" value="Vaccinia Virus protein VP39"/>
    <property type="match status" value="1"/>
</dbReference>
<dbReference type="EMBL" id="LAZP02000009">
    <property type="protein sequence ID" value="PFH63095.1"/>
    <property type="molecule type" value="Genomic_DNA"/>
</dbReference>
<evidence type="ECO:0000313" key="5">
    <source>
        <dbReference type="Proteomes" id="UP000037136"/>
    </source>
</evidence>
<dbReference type="CDD" id="cd02440">
    <property type="entry name" value="AdoMet_MTases"/>
    <property type="match status" value="1"/>
</dbReference>
<evidence type="ECO:0000256" key="1">
    <source>
        <dbReference type="ARBA" id="ARBA00007009"/>
    </source>
</evidence>
<sequence>MCDLTHWSNCLVDDLEQLAIMSPGVPAGEVARDFVNDVLSIHNSLKALPDLGPSKSVDDLFGRLVKRCCKIHGKLVVELAMSDESLKSILPSLHSVCSNGEFLLEKHWGEQMARCEGPDEARSILEEFPYYDNYKKLCLFEIMTVYGLGRKFRNAAIIGSGPLPLTSLFFLDEMKKEGGEGRVLNIDRDSEAIEISKAFRDGLGSRGEGMSFAQLDINEKSAPLETFEVVILAALVGHTQAEKEETIARVVRQMKVGAVLLVRSSWGLRKCLYPEFDASSETFKSLVHVHIVAHPYGDVVNSVIAATVRPGVGRG</sequence>
<keyword evidence="3" id="KW-0949">S-adenosyl-L-methionine</keyword>
<dbReference type="PROSITE" id="PS51142">
    <property type="entry name" value="NAS"/>
    <property type="match status" value="1"/>
</dbReference>
<evidence type="ECO:0008006" key="6">
    <source>
        <dbReference type="Google" id="ProtNLM"/>
    </source>
</evidence>
<dbReference type="GO" id="GO:0030418">
    <property type="term" value="P:nicotianamine biosynthetic process"/>
    <property type="evidence" value="ECO:0007669"/>
    <property type="project" value="InterPro"/>
</dbReference>
<dbReference type="Proteomes" id="UP000037136">
    <property type="component" value="Unassembled WGS sequence"/>
</dbReference>
<protein>
    <recommendedName>
        <fullName evidence="6">Nicotianamine synthase</fullName>
    </recommendedName>
</protein>
<comment type="caution">
    <text evidence="4">The sequence shown here is derived from an EMBL/GenBank/DDBJ whole genome shotgun (WGS) entry which is preliminary data.</text>
</comment>
<reference evidence="4 5" key="2">
    <citation type="journal article" date="2017" name="Sci. Rep.">
        <title>Ant-infecting Ophiocordyceps genomes reveal a high diversity of potential behavioral manipulation genes and a possible major role for enterotoxins.</title>
        <authorList>
            <person name="de Bekker C."/>
            <person name="Ohm R.A."/>
            <person name="Evans H.C."/>
            <person name="Brachmann A."/>
            <person name="Hughes D.P."/>
        </authorList>
    </citation>
    <scope>NUCLEOTIDE SEQUENCE [LARGE SCALE GENOMIC DNA]</scope>
    <source>
        <strain evidence="4 5">SC16a</strain>
    </source>
</reference>
<dbReference type="SUPFAM" id="SSF53335">
    <property type="entry name" value="S-adenosyl-L-methionine-dependent methyltransferases"/>
    <property type="match status" value="1"/>
</dbReference>
<proteinExistence type="inferred from homology"/>
<reference evidence="4 5" key="1">
    <citation type="journal article" date="2015" name="BMC Genomics">
        <title>Gene expression during zombie ant biting behavior reflects the complexity underlying fungal parasitic behavioral manipulation.</title>
        <authorList>
            <person name="de Bekker C."/>
            <person name="Ohm R.A."/>
            <person name="Loreto R.G."/>
            <person name="Sebastian A."/>
            <person name="Albert I."/>
            <person name="Merrow M."/>
            <person name="Brachmann A."/>
            <person name="Hughes D.P."/>
        </authorList>
    </citation>
    <scope>NUCLEOTIDE SEQUENCE [LARGE SCALE GENOMIC DNA]</scope>
    <source>
        <strain evidence="4 5">SC16a</strain>
    </source>
</reference>